<dbReference type="SUPFAM" id="SSF46589">
    <property type="entry name" value="tRNA-binding arm"/>
    <property type="match status" value="1"/>
</dbReference>
<dbReference type="Proteomes" id="UP000824062">
    <property type="component" value="Unassembled WGS sequence"/>
</dbReference>
<dbReference type="InterPro" id="IPR002300">
    <property type="entry name" value="aa-tRNA-synth_Ia"/>
</dbReference>
<dbReference type="InterPro" id="IPR013155">
    <property type="entry name" value="M/V/L/I-tRNA-synth_anticd-bd"/>
</dbReference>
<feature type="domain" description="Methionyl/Valyl/Leucyl/Isoleucyl-tRNA synthetase anticodon-binding" evidence="12">
    <location>
        <begin position="617"/>
        <end position="771"/>
    </location>
</feature>
<protein>
    <recommendedName>
        <fullName evidence="10">Valine--tRNA ligase</fullName>
        <ecNumber evidence="10">6.1.1.9</ecNumber>
    </recommendedName>
    <alternativeName>
        <fullName evidence="10">Valyl-tRNA synthetase</fullName>
        <shortName evidence="10">ValRS</shortName>
    </alternativeName>
</protein>
<dbReference type="HAMAP" id="MF_02004">
    <property type="entry name" value="Val_tRNA_synth_type1"/>
    <property type="match status" value="1"/>
</dbReference>
<dbReference type="CDD" id="cd07962">
    <property type="entry name" value="Anticodon_Ia_Val"/>
    <property type="match status" value="1"/>
</dbReference>
<evidence type="ECO:0000256" key="2">
    <source>
        <dbReference type="ARBA" id="ARBA00022598"/>
    </source>
</evidence>
<comment type="function">
    <text evidence="10">Catalyzes the attachment of valine to tRNA(Val). As ValRS can inadvertently accommodate and process structurally similar amino acids such as threonine, to avoid such errors, it has a 'posttransfer' editing activity that hydrolyzes mischarged Thr-tRNA(Val) in a tRNA-dependent manner.</text>
</comment>
<dbReference type="Gene3D" id="1.10.287.380">
    <property type="entry name" value="Valyl-tRNA synthetase, C-terminal domain"/>
    <property type="match status" value="1"/>
</dbReference>
<keyword evidence="4 10" id="KW-0067">ATP-binding</keyword>
<keyword evidence="6 10" id="KW-0175">Coiled coil</keyword>
<dbReference type="EMBL" id="DXBM01000053">
    <property type="protein sequence ID" value="HIZ46668.1"/>
    <property type="molecule type" value="Genomic_DNA"/>
</dbReference>
<dbReference type="GO" id="GO:0002161">
    <property type="term" value="F:aminoacyl-tRNA deacylase activity"/>
    <property type="evidence" value="ECO:0007669"/>
    <property type="project" value="InterPro"/>
</dbReference>
<reference evidence="14" key="2">
    <citation type="submission" date="2021-04" db="EMBL/GenBank/DDBJ databases">
        <authorList>
            <person name="Gilroy R."/>
        </authorList>
    </citation>
    <scope>NUCLEOTIDE SEQUENCE</scope>
    <source>
        <strain evidence="14">ChiHjej12B11-14209</strain>
    </source>
</reference>
<dbReference type="Gene3D" id="3.90.740.10">
    <property type="entry name" value="Valyl/Leucyl/Isoleucyl-tRNA synthetase, editing domain"/>
    <property type="match status" value="1"/>
</dbReference>
<evidence type="ECO:0000256" key="3">
    <source>
        <dbReference type="ARBA" id="ARBA00022741"/>
    </source>
</evidence>
<evidence type="ECO:0000259" key="11">
    <source>
        <dbReference type="Pfam" id="PF00133"/>
    </source>
</evidence>
<keyword evidence="7 10" id="KW-0030">Aminoacyl-tRNA synthetase</keyword>
<comment type="domain">
    <text evidence="10">ValRS has two distinct active sites: one for aminoacylation and one for editing. The misactivated threonine is translocated from the active site to the editing site.</text>
</comment>
<comment type="subunit">
    <text evidence="10">Monomer.</text>
</comment>
<dbReference type="Pfam" id="PF00133">
    <property type="entry name" value="tRNA-synt_1"/>
    <property type="match status" value="1"/>
</dbReference>
<name>A0A9D2EZM8_9ACTN</name>
<organism evidence="14 15">
    <name type="scientific">Candidatus Olsenella pullistercoris</name>
    <dbReference type="NCBI Taxonomy" id="2838712"/>
    <lineage>
        <taxon>Bacteria</taxon>
        <taxon>Bacillati</taxon>
        <taxon>Actinomycetota</taxon>
        <taxon>Coriobacteriia</taxon>
        <taxon>Coriobacteriales</taxon>
        <taxon>Atopobiaceae</taxon>
        <taxon>Olsenella</taxon>
    </lineage>
</organism>
<evidence type="ECO:0000313" key="14">
    <source>
        <dbReference type="EMBL" id="HIZ46668.1"/>
    </source>
</evidence>
<dbReference type="SUPFAM" id="SSF50677">
    <property type="entry name" value="ValRS/IleRS/LeuRS editing domain"/>
    <property type="match status" value="1"/>
</dbReference>
<comment type="caution">
    <text evidence="10">Lacks conserved residue(s) required for the propagation of feature annotation.</text>
</comment>
<dbReference type="InterPro" id="IPR002303">
    <property type="entry name" value="Valyl-tRNA_ligase"/>
</dbReference>
<dbReference type="InterPro" id="IPR001412">
    <property type="entry name" value="aa-tRNA-synth_I_CS"/>
</dbReference>
<evidence type="ECO:0000259" key="12">
    <source>
        <dbReference type="Pfam" id="PF08264"/>
    </source>
</evidence>
<evidence type="ECO:0000256" key="5">
    <source>
        <dbReference type="ARBA" id="ARBA00022917"/>
    </source>
</evidence>
<dbReference type="PROSITE" id="PS00178">
    <property type="entry name" value="AA_TRNA_LIGASE_I"/>
    <property type="match status" value="1"/>
</dbReference>
<comment type="caution">
    <text evidence="14">The sequence shown here is derived from an EMBL/GenBank/DDBJ whole genome shotgun (WGS) entry which is preliminary data.</text>
</comment>
<proteinExistence type="inferred from homology"/>
<dbReference type="InterPro" id="IPR033705">
    <property type="entry name" value="Anticodon_Ia_Val"/>
</dbReference>
<dbReference type="PANTHER" id="PTHR11946:SF93">
    <property type="entry name" value="VALINE--TRNA LIGASE, CHLOROPLASTIC_MITOCHONDRIAL 2"/>
    <property type="match status" value="1"/>
</dbReference>
<evidence type="ECO:0000256" key="6">
    <source>
        <dbReference type="ARBA" id="ARBA00023054"/>
    </source>
</evidence>
<dbReference type="GO" id="GO:0004832">
    <property type="term" value="F:valine-tRNA ligase activity"/>
    <property type="evidence" value="ECO:0007669"/>
    <property type="project" value="UniProtKB-UniRule"/>
</dbReference>
<dbReference type="EC" id="6.1.1.9" evidence="10"/>
<keyword evidence="2 10" id="KW-0436">Ligase</keyword>
<evidence type="ECO:0000256" key="9">
    <source>
        <dbReference type="ARBA" id="ARBA00060830"/>
    </source>
</evidence>
<comment type="subcellular location">
    <subcellularLocation>
        <location evidence="10">Cytoplasm</location>
    </subcellularLocation>
</comment>
<dbReference type="NCBIfam" id="TIGR00422">
    <property type="entry name" value="valS"/>
    <property type="match status" value="1"/>
</dbReference>
<comment type="catalytic activity">
    <reaction evidence="8 10">
        <text>tRNA(Val) + L-valine + ATP = L-valyl-tRNA(Val) + AMP + diphosphate</text>
        <dbReference type="Rhea" id="RHEA:10704"/>
        <dbReference type="Rhea" id="RHEA-COMP:9672"/>
        <dbReference type="Rhea" id="RHEA-COMP:9708"/>
        <dbReference type="ChEBI" id="CHEBI:30616"/>
        <dbReference type="ChEBI" id="CHEBI:33019"/>
        <dbReference type="ChEBI" id="CHEBI:57762"/>
        <dbReference type="ChEBI" id="CHEBI:78442"/>
        <dbReference type="ChEBI" id="CHEBI:78537"/>
        <dbReference type="ChEBI" id="CHEBI:456215"/>
        <dbReference type="EC" id="6.1.1.9"/>
    </reaction>
</comment>
<comment type="similarity">
    <text evidence="9 10">Belongs to the class-I aminoacyl-tRNA synthetase family. ValS type 1 subfamily.</text>
</comment>
<dbReference type="SUPFAM" id="SSF47323">
    <property type="entry name" value="Anticodon-binding domain of a subclass of class I aminoacyl-tRNA synthetases"/>
    <property type="match status" value="1"/>
</dbReference>
<dbReference type="Gene3D" id="3.40.50.620">
    <property type="entry name" value="HUPs"/>
    <property type="match status" value="2"/>
</dbReference>
<evidence type="ECO:0000256" key="10">
    <source>
        <dbReference type="HAMAP-Rule" id="MF_02004"/>
    </source>
</evidence>
<dbReference type="PANTHER" id="PTHR11946">
    <property type="entry name" value="VALYL-TRNA SYNTHETASES"/>
    <property type="match status" value="1"/>
</dbReference>
<feature type="domain" description="Valyl-tRNA synthetase tRNA-binding arm" evidence="13">
    <location>
        <begin position="832"/>
        <end position="896"/>
    </location>
</feature>
<reference evidence="14" key="1">
    <citation type="journal article" date="2021" name="PeerJ">
        <title>Extensive microbial diversity within the chicken gut microbiome revealed by metagenomics and culture.</title>
        <authorList>
            <person name="Gilroy R."/>
            <person name="Ravi A."/>
            <person name="Getino M."/>
            <person name="Pursley I."/>
            <person name="Horton D.L."/>
            <person name="Alikhan N.F."/>
            <person name="Baker D."/>
            <person name="Gharbi K."/>
            <person name="Hall N."/>
            <person name="Watson M."/>
            <person name="Adriaenssens E.M."/>
            <person name="Foster-Nyarko E."/>
            <person name="Jarju S."/>
            <person name="Secka A."/>
            <person name="Antonio M."/>
            <person name="Oren A."/>
            <person name="Chaudhuri R.R."/>
            <person name="La Ragione R."/>
            <person name="Hildebrand F."/>
            <person name="Pallen M.J."/>
        </authorList>
    </citation>
    <scope>NUCLEOTIDE SEQUENCE</scope>
    <source>
        <strain evidence="14">ChiHjej12B11-14209</strain>
    </source>
</reference>
<dbReference type="GO" id="GO:0005524">
    <property type="term" value="F:ATP binding"/>
    <property type="evidence" value="ECO:0007669"/>
    <property type="project" value="UniProtKB-UniRule"/>
</dbReference>
<keyword evidence="5 10" id="KW-0648">Protein biosynthesis</keyword>
<dbReference type="NCBIfam" id="NF004349">
    <property type="entry name" value="PRK05729.1"/>
    <property type="match status" value="1"/>
</dbReference>
<evidence type="ECO:0000259" key="13">
    <source>
        <dbReference type="Pfam" id="PF10458"/>
    </source>
</evidence>
<dbReference type="FunFam" id="1.10.287.380:FF:000001">
    <property type="entry name" value="Valine--tRNA ligase"/>
    <property type="match status" value="1"/>
</dbReference>
<dbReference type="CDD" id="cd00817">
    <property type="entry name" value="ValRS_core"/>
    <property type="match status" value="1"/>
</dbReference>
<feature type="coiled-coil region" evidence="10">
    <location>
        <begin position="830"/>
        <end position="892"/>
    </location>
</feature>
<evidence type="ECO:0000256" key="7">
    <source>
        <dbReference type="ARBA" id="ARBA00023146"/>
    </source>
</evidence>
<dbReference type="InterPro" id="IPR009008">
    <property type="entry name" value="Val/Leu/Ile-tRNA-synth_edit"/>
</dbReference>
<comment type="domain">
    <text evidence="10">The C-terminal coiled-coil domain is crucial for aminoacylation activity.</text>
</comment>
<evidence type="ECO:0000256" key="1">
    <source>
        <dbReference type="ARBA" id="ARBA00022490"/>
    </source>
</evidence>
<dbReference type="GO" id="GO:0005829">
    <property type="term" value="C:cytosol"/>
    <property type="evidence" value="ECO:0007669"/>
    <property type="project" value="TreeGrafter"/>
</dbReference>
<dbReference type="PRINTS" id="PR00986">
    <property type="entry name" value="TRNASYNTHVAL"/>
</dbReference>
<dbReference type="GO" id="GO:0006438">
    <property type="term" value="P:valyl-tRNA aminoacylation"/>
    <property type="evidence" value="ECO:0007669"/>
    <property type="project" value="UniProtKB-UniRule"/>
</dbReference>
<evidence type="ECO:0000313" key="15">
    <source>
        <dbReference type="Proteomes" id="UP000824062"/>
    </source>
</evidence>
<dbReference type="Pfam" id="PF10458">
    <property type="entry name" value="Val_tRNA-synt_C"/>
    <property type="match status" value="1"/>
</dbReference>
<dbReference type="InterPro" id="IPR009080">
    <property type="entry name" value="tRNAsynth_Ia_anticodon-bd"/>
</dbReference>
<evidence type="ECO:0000256" key="4">
    <source>
        <dbReference type="ARBA" id="ARBA00022840"/>
    </source>
</evidence>
<dbReference type="SUPFAM" id="SSF52374">
    <property type="entry name" value="Nucleotidylyl transferase"/>
    <property type="match status" value="1"/>
</dbReference>
<dbReference type="Pfam" id="PF08264">
    <property type="entry name" value="Anticodon_1"/>
    <property type="match status" value="1"/>
</dbReference>
<feature type="short sequence motif" description="'HIGH' region" evidence="10">
    <location>
        <begin position="43"/>
        <end position="53"/>
    </location>
</feature>
<dbReference type="InterPro" id="IPR010978">
    <property type="entry name" value="tRNA-bd_arm"/>
</dbReference>
<feature type="domain" description="Aminoacyl-tRNA synthetase class Ia" evidence="11">
    <location>
        <begin position="17"/>
        <end position="564"/>
    </location>
</feature>
<gene>
    <name evidence="10" type="primary">valS</name>
    <name evidence="14" type="ORF">IAA19_06585</name>
</gene>
<sequence length="897" mass="101569">MEEMPKNYDPQTAEPELIERWMSAGCYQRSKGVGDCTVVIPPPNVTGILHMGHAMDDSIQDTYVRYSRMRGRSTRWILGTDHAGIATQTKVDKKLKGEGVSRLEIGREKFLDACWDWTREYGGTIVSQIKRMGCSIDFSDEKFTMSPEFSRAVRKVFCDWYHDGLIYRGKRIVNWCPSCCTAISDDEAEYQDEKGHLWYLRYPLVEPVDGIDHVTVATTRPETMLGDTGIAVSPQDADKAKLIGAKVMLPIVNREIPIFSDWHVDAGFGTGFVKVTPAHDPNDYAMGQAHDLPQINIFDERAVVVEGYGEFSGMNRDECREAVVAWFEEHGLLEKVEELDHSVMHCYRCGTALEPWLSEQWFVAVDRLKERATEVVRSGEVKFHPERWTQTYLTWMDNLKDWCISRQLWWGHRIPVFYCEDCGWEDALMEDADVCPKCGGRHVRQDEDVLDTWFSSQLWTFATQGWPDHPEEMEGHHPTKVLVTARDIIALWVARMIMSSLYFTDEVPFHDVYIYATILAKDGSRMSKSKGNGVDPMELMEKYGADAMRYNLLTLITNNQDVKFDANIDKKTHQLIDSPRTEQARGFVTKVWNASRFVQMNLEGYEPGAPAAVTPEDAWMLSRLARAVSRATDQLEAYAFGDYAREIQSFFWGDVCDWYIELCKGRLLDGAPEERLQVQRNLVFVLDTCMRLLHPVMPFVTESVWDALPASGLDDHSAEFLMVAAWPDPERFAEFVNERAERDFELAKSVISCVRSTRARYRLSPRAELRVDVKVAPELCDTLDAQADFIRSVGHVSVLGVGSPDEFVRPEGSVSVVTAEFEAYVVVGDLVDLSAEAARLAKELAKAEKDLAGVERTLANEGFVAKAAPAVIEKKRAQAAELATTIEQLKAQIADLA</sequence>
<dbReference type="InterPro" id="IPR037118">
    <property type="entry name" value="Val-tRNA_synth_C_sf"/>
</dbReference>
<dbReference type="InterPro" id="IPR019499">
    <property type="entry name" value="Val-tRNA_synth_tRNA-bd"/>
</dbReference>
<dbReference type="Gene3D" id="1.10.730.10">
    <property type="entry name" value="Isoleucyl-tRNA Synthetase, Domain 1"/>
    <property type="match status" value="1"/>
</dbReference>
<keyword evidence="1 10" id="KW-0963">Cytoplasm</keyword>
<evidence type="ECO:0000256" key="8">
    <source>
        <dbReference type="ARBA" id="ARBA00047552"/>
    </source>
</evidence>
<accession>A0A9D2EZM8</accession>
<feature type="binding site" evidence="10">
    <location>
        <position position="528"/>
    </location>
    <ligand>
        <name>ATP</name>
        <dbReference type="ChEBI" id="CHEBI:30616"/>
    </ligand>
</feature>
<keyword evidence="3 10" id="KW-0547">Nucleotide-binding</keyword>
<dbReference type="InterPro" id="IPR014729">
    <property type="entry name" value="Rossmann-like_a/b/a_fold"/>
</dbReference>
<dbReference type="AlphaFoldDB" id="A0A9D2EZM8"/>